<dbReference type="CDD" id="cd00093">
    <property type="entry name" value="HTH_XRE"/>
    <property type="match status" value="1"/>
</dbReference>
<dbReference type="Gene3D" id="3.30.450.180">
    <property type="match status" value="1"/>
</dbReference>
<sequence>MHFGTEVDVEMPTLAAFVKRLRLRRAWTQREFAQHAHLGIGTVQKLEQGDKVSVGDRALSALADAVCDNEHEREHLRALGGRPGFALGGAASAADMSALLDQLTSIPAAWVVDWGVAAANDRYRRLMPGIAEAPSIAHWLFGDPRSRMTLPDWQTEAAYMVGILRHYYVAAPSVGATDDTAVTARIVRELAARHPDFRRFWATGDVYVRRPESDRRVWTPADATMTVWRESLIPAASGWLAMCFPSGEES</sequence>
<dbReference type="SMART" id="SM00530">
    <property type="entry name" value="HTH_XRE"/>
    <property type="match status" value="1"/>
</dbReference>
<dbReference type="Pfam" id="PF13560">
    <property type="entry name" value="HTH_31"/>
    <property type="match status" value="1"/>
</dbReference>
<dbReference type="InterPro" id="IPR001387">
    <property type="entry name" value="Cro/C1-type_HTH"/>
</dbReference>
<dbReference type="Pfam" id="PF17765">
    <property type="entry name" value="MLTR_LBD"/>
    <property type="match status" value="1"/>
</dbReference>
<evidence type="ECO:0000259" key="1">
    <source>
        <dbReference type="PROSITE" id="PS50943"/>
    </source>
</evidence>
<dbReference type="PANTHER" id="PTHR35010">
    <property type="entry name" value="BLL4672 PROTEIN-RELATED"/>
    <property type="match status" value="1"/>
</dbReference>
<dbReference type="InterPro" id="IPR010982">
    <property type="entry name" value="Lambda_DNA-bd_dom_sf"/>
</dbReference>
<protein>
    <submittedName>
        <fullName evidence="2">Helix-turn-helix domain-containing protein</fullName>
    </submittedName>
</protein>
<dbReference type="SUPFAM" id="SSF47413">
    <property type="entry name" value="lambda repressor-like DNA-binding domains"/>
    <property type="match status" value="1"/>
</dbReference>
<gene>
    <name evidence="2" type="ORF">KHQ06_01910</name>
</gene>
<evidence type="ECO:0000313" key="2">
    <source>
        <dbReference type="EMBL" id="QVI21942.1"/>
    </source>
</evidence>
<evidence type="ECO:0000313" key="3">
    <source>
        <dbReference type="Proteomes" id="UP000683310"/>
    </source>
</evidence>
<keyword evidence="3" id="KW-1185">Reference proteome</keyword>
<dbReference type="Gene3D" id="1.10.260.40">
    <property type="entry name" value="lambda repressor-like DNA-binding domains"/>
    <property type="match status" value="1"/>
</dbReference>
<dbReference type="PROSITE" id="PS50943">
    <property type="entry name" value="HTH_CROC1"/>
    <property type="match status" value="1"/>
</dbReference>
<accession>A0ABX8CR36</accession>
<dbReference type="InterPro" id="IPR041413">
    <property type="entry name" value="MLTR_LBD"/>
</dbReference>
<reference evidence="2 3" key="1">
    <citation type="submission" date="2021-04" db="EMBL/GenBank/DDBJ databases">
        <title>Nocardia tengchongensis.</title>
        <authorList>
            <person name="Zhuang k."/>
            <person name="Ran Y."/>
            <person name="Li W."/>
        </authorList>
    </citation>
    <scope>NUCLEOTIDE SEQUENCE [LARGE SCALE GENOMIC DNA]</scope>
    <source>
        <strain evidence="2 3">CFH S0057</strain>
    </source>
</reference>
<feature type="domain" description="HTH cro/C1-type" evidence="1">
    <location>
        <begin position="18"/>
        <end position="65"/>
    </location>
</feature>
<organism evidence="2 3">
    <name type="scientific">Nocardia tengchongensis</name>
    <dbReference type="NCBI Taxonomy" id="2055889"/>
    <lineage>
        <taxon>Bacteria</taxon>
        <taxon>Bacillati</taxon>
        <taxon>Actinomycetota</taxon>
        <taxon>Actinomycetes</taxon>
        <taxon>Mycobacteriales</taxon>
        <taxon>Nocardiaceae</taxon>
        <taxon>Nocardia</taxon>
    </lineage>
</organism>
<dbReference type="EMBL" id="CP074371">
    <property type="protein sequence ID" value="QVI21942.1"/>
    <property type="molecule type" value="Genomic_DNA"/>
</dbReference>
<dbReference type="PANTHER" id="PTHR35010:SF2">
    <property type="entry name" value="BLL4672 PROTEIN"/>
    <property type="match status" value="1"/>
</dbReference>
<name>A0ABX8CR36_9NOCA</name>
<proteinExistence type="predicted"/>
<dbReference type="Proteomes" id="UP000683310">
    <property type="component" value="Chromosome"/>
</dbReference>